<comment type="caution">
    <text evidence="2">The sequence shown here is derived from an EMBL/GenBank/DDBJ whole genome shotgun (WGS) entry which is preliminary data.</text>
</comment>
<evidence type="ECO:0000313" key="3">
    <source>
        <dbReference type="Proteomes" id="UP000789901"/>
    </source>
</evidence>
<protein>
    <submittedName>
        <fullName evidence="2">35501_t:CDS:1</fullName>
    </submittedName>
</protein>
<evidence type="ECO:0000313" key="2">
    <source>
        <dbReference type="EMBL" id="CAG8459799.1"/>
    </source>
</evidence>
<accession>A0ABM8VVY3</accession>
<gene>
    <name evidence="2" type="ORF">GMARGA_LOCUS247</name>
</gene>
<dbReference type="InterPro" id="IPR011598">
    <property type="entry name" value="bHLH_dom"/>
</dbReference>
<keyword evidence="3" id="KW-1185">Reference proteome</keyword>
<dbReference type="InterPro" id="IPR011990">
    <property type="entry name" value="TPR-like_helical_dom_sf"/>
</dbReference>
<name>A0ABM8VVY3_GIGMA</name>
<dbReference type="Gene3D" id="1.25.40.10">
    <property type="entry name" value="Tetratricopeptide repeat domain"/>
    <property type="match status" value="1"/>
</dbReference>
<organism evidence="2 3">
    <name type="scientific">Gigaspora margarita</name>
    <dbReference type="NCBI Taxonomy" id="4874"/>
    <lineage>
        <taxon>Eukaryota</taxon>
        <taxon>Fungi</taxon>
        <taxon>Fungi incertae sedis</taxon>
        <taxon>Mucoromycota</taxon>
        <taxon>Glomeromycotina</taxon>
        <taxon>Glomeromycetes</taxon>
        <taxon>Diversisporales</taxon>
        <taxon>Gigasporaceae</taxon>
        <taxon>Gigaspora</taxon>
    </lineage>
</organism>
<dbReference type="InterPro" id="IPR036638">
    <property type="entry name" value="HLH_DNA-bd_sf"/>
</dbReference>
<feature type="domain" description="BHLH" evidence="1">
    <location>
        <begin position="136"/>
        <end position="184"/>
    </location>
</feature>
<dbReference type="EMBL" id="CAJVQB010000032">
    <property type="protein sequence ID" value="CAG8459799.1"/>
    <property type="molecule type" value="Genomic_DNA"/>
</dbReference>
<dbReference type="SUPFAM" id="SSF47459">
    <property type="entry name" value="HLH, helix-loop-helix DNA-binding domain"/>
    <property type="match status" value="1"/>
</dbReference>
<dbReference type="Proteomes" id="UP000789901">
    <property type="component" value="Unassembled WGS sequence"/>
</dbReference>
<dbReference type="SMART" id="SM00353">
    <property type="entry name" value="HLH"/>
    <property type="match status" value="1"/>
</dbReference>
<proteinExistence type="predicted"/>
<reference evidence="2 3" key="1">
    <citation type="submission" date="2021-06" db="EMBL/GenBank/DDBJ databases">
        <authorList>
            <person name="Kallberg Y."/>
            <person name="Tangrot J."/>
            <person name="Rosling A."/>
        </authorList>
    </citation>
    <scope>NUCLEOTIDE SEQUENCE [LARGE SCALE GENOMIC DNA]</scope>
    <source>
        <strain evidence="2 3">120-4 pot B 10/14</strain>
    </source>
</reference>
<dbReference type="Pfam" id="PF00010">
    <property type="entry name" value="HLH"/>
    <property type="match status" value="1"/>
</dbReference>
<dbReference type="Gene3D" id="4.10.280.10">
    <property type="entry name" value="Helix-loop-helix DNA-binding domain"/>
    <property type="match status" value="1"/>
</dbReference>
<sequence length="354" mass="41791">MEHLCEDMFFAALKDYQSYELFNEVTRAQSDSKYKDYAKYHLALHYKDIKNYKNAYDLFNQVAQSNSRYNDDAKYMLAKCYESGQGVGKDCKRAFGIYLDLLGHYENCDKKYYNKELEDDVKFKLANCYSNGQGRNKYEQKRRARINDSFKKLNDQLSVYNMSKVEILKEACVKIESLTNENKHSSEICRIQSIYSQKLQHQNMRFHSDAFFNWAQKVFNKINNVDDLTPEKTNLIADEIVLEDPYFIFKVFYYLAITKAATLGDSSCLDIDKVEEEFIKEAETLPEDISVIDHSKASVDKSIFGEDNIVTFDQYMRYQIECLEQFINCLENQEKIPISRLRLEQNKYQSHIHF</sequence>
<dbReference type="SUPFAM" id="SSF81901">
    <property type="entry name" value="HCP-like"/>
    <property type="match status" value="1"/>
</dbReference>
<evidence type="ECO:0000259" key="1">
    <source>
        <dbReference type="SMART" id="SM00353"/>
    </source>
</evidence>
<dbReference type="CDD" id="cd00083">
    <property type="entry name" value="bHLH_SF"/>
    <property type="match status" value="1"/>
</dbReference>